<proteinExistence type="predicted"/>
<sequence>MLNAWLYVLIAVIVWLSCGVAAYLAGPERYAGRLFWLTLAFMGPLGIAAALIMKTIEDFAQSSAPDHLTPIKLAAPQSKTAPAAPPDKRKIRCPHCNAELLVGKTAARFKCVKCNEVSKTPD</sequence>
<reference evidence="2" key="2">
    <citation type="journal article" date="2022" name="BMC Genomics">
        <title>Comparative genome analysis of mycobacteria focusing on tRNA and non-coding RNA.</title>
        <authorList>
            <person name="Behra P.R.K."/>
            <person name="Pettersson B.M.F."/>
            <person name="Ramesh M."/>
            <person name="Das S."/>
            <person name="Dasgupta S."/>
            <person name="Kirsebom L.A."/>
        </authorList>
    </citation>
    <scope>NUCLEOTIDE SEQUENCE</scope>
    <source>
        <strain evidence="2">DSM 45406</strain>
    </source>
</reference>
<evidence type="ECO:0000313" key="3">
    <source>
        <dbReference type="EMBL" id="ULP35817.1"/>
    </source>
</evidence>
<evidence type="ECO:0000313" key="2">
    <source>
        <dbReference type="EMBL" id="MCV7073281.1"/>
    </source>
</evidence>
<feature type="transmembrane region" description="Helical" evidence="1">
    <location>
        <begin position="6"/>
        <end position="25"/>
    </location>
</feature>
<gene>
    <name evidence="2" type="ORF">H7H73_26140</name>
    <name evidence="3" type="ORF">MJO55_21580</name>
</gene>
<dbReference type="EMBL" id="JACKRN010000845">
    <property type="protein sequence ID" value="MCV7073281.1"/>
    <property type="molecule type" value="Genomic_DNA"/>
</dbReference>
<keyword evidence="1" id="KW-0472">Membrane</keyword>
<evidence type="ECO:0000313" key="5">
    <source>
        <dbReference type="Proteomes" id="UP001140272"/>
    </source>
</evidence>
<name>A0A9X2YIF8_9MYCO</name>
<reference evidence="2" key="1">
    <citation type="submission" date="2020-07" db="EMBL/GenBank/DDBJ databases">
        <authorList>
            <person name="Pettersson B.M.F."/>
            <person name="Behra P.R.K."/>
            <person name="Ramesh M."/>
            <person name="Das S."/>
            <person name="Dasgupta S."/>
            <person name="Kirsebom L.A."/>
        </authorList>
    </citation>
    <scope>NUCLEOTIDE SEQUENCE</scope>
    <source>
        <strain evidence="2">DSM 45406</strain>
    </source>
</reference>
<dbReference type="AlphaFoldDB" id="A0A9X2YIF8"/>
<keyword evidence="4" id="KW-1185">Reference proteome</keyword>
<dbReference type="Proteomes" id="UP001140272">
    <property type="component" value="Unassembled WGS sequence"/>
</dbReference>
<feature type="transmembrane region" description="Helical" evidence="1">
    <location>
        <begin position="34"/>
        <end position="53"/>
    </location>
</feature>
<organism evidence="2 5">
    <name type="scientific">Mycolicibacterium rufum</name>
    <dbReference type="NCBI Taxonomy" id="318424"/>
    <lineage>
        <taxon>Bacteria</taxon>
        <taxon>Bacillati</taxon>
        <taxon>Actinomycetota</taxon>
        <taxon>Actinomycetes</taxon>
        <taxon>Mycobacteriales</taxon>
        <taxon>Mycobacteriaceae</taxon>
        <taxon>Mycolicibacterium</taxon>
    </lineage>
</organism>
<evidence type="ECO:0000256" key="1">
    <source>
        <dbReference type="SAM" id="Phobius"/>
    </source>
</evidence>
<dbReference type="RefSeq" id="WP_043411944.1">
    <property type="nucleotide sequence ID" value="NZ_CP092427.2"/>
</dbReference>
<keyword evidence="1" id="KW-0812">Transmembrane</keyword>
<accession>A0A9X2YIF8</accession>
<keyword evidence="1" id="KW-1133">Transmembrane helix</keyword>
<dbReference type="Proteomes" id="UP001055159">
    <property type="component" value="Chromosome"/>
</dbReference>
<reference evidence="3" key="3">
    <citation type="submission" date="2022-08" db="EMBL/GenBank/DDBJ databases">
        <title>Whole genome sequencing of non-tuberculosis mycobacteria type-strains.</title>
        <authorList>
            <person name="Igarashi Y."/>
            <person name="Osugi A."/>
            <person name="Mitarai S."/>
        </authorList>
    </citation>
    <scope>NUCLEOTIDE SEQUENCE</scope>
    <source>
        <strain evidence="3">JCM 16372</strain>
    </source>
</reference>
<evidence type="ECO:0000313" key="4">
    <source>
        <dbReference type="Proteomes" id="UP001055159"/>
    </source>
</evidence>
<protein>
    <submittedName>
        <fullName evidence="2">Uncharacterized protein</fullName>
    </submittedName>
</protein>
<dbReference type="EMBL" id="CP092427">
    <property type="protein sequence ID" value="ULP35817.1"/>
    <property type="molecule type" value="Genomic_DNA"/>
</dbReference>